<name>A0ABP1RK56_9HEXA</name>
<protein>
    <recommendedName>
        <fullName evidence="1">F-box domain-containing protein</fullName>
    </recommendedName>
</protein>
<dbReference type="Proteomes" id="UP001642540">
    <property type="component" value="Unassembled WGS sequence"/>
</dbReference>
<accession>A0ABP1RK56</accession>
<evidence type="ECO:0000313" key="2">
    <source>
        <dbReference type="EMBL" id="CAL8129424.1"/>
    </source>
</evidence>
<dbReference type="SUPFAM" id="SSF52047">
    <property type="entry name" value="RNI-like"/>
    <property type="match status" value="1"/>
</dbReference>
<dbReference type="Gene3D" id="3.80.10.10">
    <property type="entry name" value="Ribonuclease Inhibitor"/>
    <property type="match status" value="1"/>
</dbReference>
<reference evidence="2 3" key="1">
    <citation type="submission" date="2024-08" db="EMBL/GenBank/DDBJ databases">
        <authorList>
            <person name="Cucini C."/>
            <person name="Frati F."/>
        </authorList>
    </citation>
    <scope>NUCLEOTIDE SEQUENCE [LARGE SCALE GENOMIC DNA]</scope>
</reference>
<dbReference type="InterPro" id="IPR001810">
    <property type="entry name" value="F-box_dom"/>
</dbReference>
<dbReference type="EMBL" id="CAXLJM020000077">
    <property type="protein sequence ID" value="CAL8129424.1"/>
    <property type="molecule type" value="Genomic_DNA"/>
</dbReference>
<proteinExistence type="predicted"/>
<organism evidence="2 3">
    <name type="scientific">Orchesella dallaii</name>
    <dbReference type="NCBI Taxonomy" id="48710"/>
    <lineage>
        <taxon>Eukaryota</taxon>
        <taxon>Metazoa</taxon>
        <taxon>Ecdysozoa</taxon>
        <taxon>Arthropoda</taxon>
        <taxon>Hexapoda</taxon>
        <taxon>Collembola</taxon>
        <taxon>Entomobryomorpha</taxon>
        <taxon>Entomobryoidea</taxon>
        <taxon>Orchesellidae</taxon>
        <taxon>Orchesellinae</taxon>
        <taxon>Orchesella</taxon>
    </lineage>
</organism>
<keyword evidence="3" id="KW-1185">Reference proteome</keyword>
<feature type="domain" description="F-box" evidence="1">
    <location>
        <begin position="64"/>
        <end position="93"/>
    </location>
</feature>
<sequence length="530" mass="61703">MSYLIKEKMMRDKSVTLADSAVAIEENFGEKIKGRIEESASFDAKKEYLEVAGYHHFPADNVQEVWENVFEKMANNDKITFSKVCSEWHNWVSPKRTRFLFREMFPTLASCAEGLSIEELMQCRKICKSWSQDFDHENQTRPSHLLLDFENPEATQFDRTILIVSNEFNNAKKIKKFLQDMKSHQGNPFPGRYISLDFYKIPKIGRRAREDERLQLKREFWGKALELLEAFGSHVYKAYIRLELPETTEVYEYFHKCLLHLPNLKSLRVNDACNGIPLHQTRAFYQRNPLPQLPQLETIDITGPPQVFWSSVLESVCVPAVVKRLRLFACGEFRKDAPIPEAVYNFHNLEAIDAQISIEELERFGNVLGGTPPLTAVAFDFRNGKQEQEQDFVRVFKSLEVFGGSLTHVKIEAKFSHYSVQHALEIGFAINLPKLEKLELHGFTGPLDPLCQLGTLECLRISCSWRQLEEWQGSTVDFYGFEWRMEDSNVWEKIPSIQKIHLERCSIRIDKFPCEMPKIYHRNMLRLSSK</sequence>
<dbReference type="InterPro" id="IPR032675">
    <property type="entry name" value="LRR_dom_sf"/>
</dbReference>
<gene>
    <name evidence="2" type="ORF">ODALV1_LOCUS23161</name>
</gene>
<dbReference type="Pfam" id="PF00646">
    <property type="entry name" value="F-box"/>
    <property type="match status" value="1"/>
</dbReference>
<comment type="caution">
    <text evidence="2">The sequence shown here is derived from an EMBL/GenBank/DDBJ whole genome shotgun (WGS) entry which is preliminary data.</text>
</comment>
<evidence type="ECO:0000259" key="1">
    <source>
        <dbReference type="Pfam" id="PF00646"/>
    </source>
</evidence>
<evidence type="ECO:0000313" key="3">
    <source>
        <dbReference type="Proteomes" id="UP001642540"/>
    </source>
</evidence>